<feature type="signal peptide" evidence="1">
    <location>
        <begin position="1"/>
        <end position="24"/>
    </location>
</feature>
<comment type="caution">
    <text evidence="2">The sequence shown here is derived from an EMBL/GenBank/DDBJ whole genome shotgun (WGS) entry which is preliminary data.</text>
</comment>
<organism evidence="2 3">
    <name type="scientific">Bombardia bombarda</name>
    <dbReference type="NCBI Taxonomy" id="252184"/>
    <lineage>
        <taxon>Eukaryota</taxon>
        <taxon>Fungi</taxon>
        <taxon>Dikarya</taxon>
        <taxon>Ascomycota</taxon>
        <taxon>Pezizomycotina</taxon>
        <taxon>Sordariomycetes</taxon>
        <taxon>Sordariomycetidae</taxon>
        <taxon>Sordariales</taxon>
        <taxon>Lasiosphaeriaceae</taxon>
        <taxon>Bombardia</taxon>
    </lineage>
</organism>
<gene>
    <name evidence="2" type="ORF">B0T17DRAFT_611345</name>
</gene>
<proteinExistence type="predicted"/>
<dbReference type="Proteomes" id="UP001174934">
    <property type="component" value="Unassembled WGS sequence"/>
</dbReference>
<keyword evidence="1" id="KW-0732">Signal</keyword>
<evidence type="ECO:0000313" key="3">
    <source>
        <dbReference type="Proteomes" id="UP001174934"/>
    </source>
</evidence>
<reference evidence="2" key="1">
    <citation type="submission" date="2023-06" db="EMBL/GenBank/DDBJ databases">
        <title>Genome-scale phylogeny and comparative genomics of the fungal order Sordariales.</title>
        <authorList>
            <consortium name="Lawrence Berkeley National Laboratory"/>
            <person name="Hensen N."/>
            <person name="Bonometti L."/>
            <person name="Westerberg I."/>
            <person name="Brannstrom I.O."/>
            <person name="Guillou S."/>
            <person name="Cros-Aarteil S."/>
            <person name="Calhoun S."/>
            <person name="Haridas S."/>
            <person name="Kuo A."/>
            <person name="Mondo S."/>
            <person name="Pangilinan J."/>
            <person name="Riley R."/>
            <person name="LaButti K."/>
            <person name="Andreopoulos B."/>
            <person name="Lipzen A."/>
            <person name="Chen C."/>
            <person name="Yanf M."/>
            <person name="Daum C."/>
            <person name="Ng V."/>
            <person name="Clum A."/>
            <person name="Steindorff A."/>
            <person name="Ohm R."/>
            <person name="Martin F."/>
            <person name="Silar P."/>
            <person name="Natvig D."/>
            <person name="Lalanne C."/>
            <person name="Gautier V."/>
            <person name="Ament-velasquez S.L."/>
            <person name="Kruys A."/>
            <person name="Hutchinson M.I."/>
            <person name="Powell A.J."/>
            <person name="Barry K."/>
            <person name="Miller A.N."/>
            <person name="Grigoriev I.V."/>
            <person name="Debuchy R."/>
            <person name="Gladieux P."/>
            <person name="Thoren M.H."/>
            <person name="Johannesson H."/>
        </authorList>
    </citation>
    <scope>NUCLEOTIDE SEQUENCE</scope>
    <source>
        <strain evidence="2">SMH3391-2</strain>
    </source>
</reference>
<protein>
    <submittedName>
        <fullName evidence="2">Uncharacterized protein</fullName>
    </submittedName>
</protein>
<evidence type="ECO:0000313" key="2">
    <source>
        <dbReference type="EMBL" id="KAK0634306.1"/>
    </source>
</evidence>
<dbReference type="EMBL" id="JAULSR010000001">
    <property type="protein sequence ID" value="KAK0634306.1"/>
    <property type="molecule type" value="Genomic_DNA"/>
</dbReference>
<accession>A0AA39XHX5</accession>
<feature type="chain" id="PRO_5041308331" evidence="1">
    <location>
        <begin position="25"/>
        <end position="178"/>
    </location>
</feature>
<name>A0AA39XHX5_9PEZI</name>
<evidence type="ECO:0000256" key="1">
    <source>
        <dbReference type="SAM" id="SignalP"/>
    </source>
</evidence>
<keyword evidence="3" id="KW-1185">Reference proteome</keyword>
<dbReference type="AlphaFoldDB" id="A0AA39XHX5"/>
<sequence>MSPFSQILCVVVFLFAASWPTVMAVPLTSSILSKSSSDFCADNTVFPKLWTVEILLVKYTTDETVGQGSARFTISNSRTNYTETIECALRYNSICDTEGTPGDSSLNVYMQILMNDAYVTIRQPCENNSSSYVVGMTEVWLKCLVCFAASCPDRPTSCVGDGEGVADGSIEVVDPPPA</sequence>